<keyword evidence="2" id="KW-0673">Quorum sensing</keyword>
<accession>A0A0G3W7K2</accession>
<dbReference type="SMART" id="SM00793">
    <property type="entry name" value="AgrB"/>
    <property type="match status" value="1"/>
</dbReference>
<dbReference type="GO" id="GO:0008233">
    <property type="term" value="F:peptidase activity"/>
    <property type="evidence" value="ECO:0007669"/>
    <property type="project" value="UniProtKB-KW"/>
</dbReference>
<keyword evidence="7 8" id="KW-0472">Membrane</keyword>
<keyword evidence="3" id="KW-0645">Protease</keyword>
<evidence type="ECO:0000256" key="2">
    <source>
        <dbReference type="ARBA" id="ARBA00022654"/>
    </source>
</evidence>
<keyword evidence="6 8" id="KW-1133">Transmembrane helix</keyword>
<feature type="transmembrane region" description="Helical" evidence="8">
    <location>
        <begin position="140"/>
        <end position="160"/>
    </location>
</feature>
<dbReference type="STRING" id="84022.CACET_c08190"/>
<reference evidence="9 10" key="1">
    <citation type="submission" date="2014-10" db="EMBL/GenBank/DDBJ databases">
        <title>Genome sequence of Clostridium aceticum DSM 1496.</title>
        <authorList>
            <person name="Poehlein A."/>
            <person name="Schiel-Bengelsdorf B."/>
            <person name="Gottschalk G."/>
            <person name="Duerre P."/>
            <person name="Daniel R."/>
        </authorList>
    </citation>
    <scope>NUCLEOTIDE SEQUENCE [LARGE SCALE GENOMIC DNA]</scope>
    <source>
        <strain evidence="9 10">DSM 1496</strain>
    </source>
</reference>
<dbReference type="GO" id="GO:0016020">
    <property type="term" value="C:membrane"/>
    <property type="evidence" value="ECO:0007669"/>
    <property type="project" value="InterPro"/>
</dbReference>
<evidence type="ECO:0000313" key="9">
    <source>
        <dbReference type="EMBL" id="AKL94328.1"/>
    </source>
</evidence>
<evidence type="ECO:0000256" key="1">
    <source>
        <dbReference type="ARBA" id="ARBA00022475"/>
    </source>
</evidence>
<keyword evidence="4 8" id="KW-0812">Transmembrane</keyword>
<dbReference type="AlphaFoldDB" id="A0A0G3W7K2"/>
<evidence type="ECO:0000256" key="6">
    <source>
        <dbReference type="ARBA" id="ARBA00022989"/>
    </source>
</evidence>
<dbReference type="RefSeq" id="WP_158385959.1">
    <property type="nucleotide sequence ID" value="NZ_CP009687.1"/>
</dbReference>
<feature type="transmembrane region" description="Helical" evidence="8">
    <location>
        <begin position="107"/>
        <end position="128"/>
    </location>
</feature>
<dbReference type="KEGG" id="cace:CACET_c08190"/>
<protein>
    <submittedName>
        <fullName evidence="9">Accessory gene regulator B</fullName>
    </submittedName>
</protein>
<keyword evidence="10" id="KW-1185">Reference proteome</keyword>
<dbReference type="Proteomes" id="UP000035704">
    <property type="component" value="Chromosome"/>
</dbReference>
<dbReference type="OrthoDB" id="2044325at2"/>
<gene>
    <name evidence="9" type="ORF">CACET_c08190</name>
</gene>
<keyword evidence="1" id="KW-1003">Cell membrane</keyword>
<sequence length="205" mass="24318">MIVLIRIVTRRIHKYFETEFSLCEMDSIKLRYTLEVIINDFSKLIVLFLVFTLLDKQMNFIYSFLALSTLRPFTGGLHFKTYIGCILFSAAFFYLSIFLVLSIFLDFFITLVLFIFALLIVILLAPIPSEARPTYSRKKITTFKFLSAMIIVFHLFMYFFTNKNPYFIHSIWVIVLQCIQLLLRKGGLMYESRKDKLQKINRYPM</sequence>
<evidence type="ECO:0000256" key="4">
    <source>
        <dbReference type="ARBA" id="ARBA00022692"/>
    </source>
</evidence>
<keyword evidence="5" id="KW-0378">Hydrolase</keyword>
<evidence type="ECO:0000256" key="8">
    <source>
        <dbReference type="SAM" id="Phobius"/>
    </source>
</evidence>
<proteinExistence type="predicted"/>
<dbReference type="InterPro" id="IPR006741">
    <property type="entry name" value="AgrB"/>
</dbReference>
<feature type="transmembrane region" description="Helical" evidence="8">
    <location>
        <begin position="166"/>
        <end position="183"/>
    </location>
</feature>
<dbReference type="GO" id="GO:0009372">
    <property type="term" value="P:quorum sensing"/>
    <property type="evidence" value="ECO:0007669"/>
    <property type="project" value="UniProtKB-KW"/>
</dbReference>
<dbReference type="PATRIC" id="fig|84022.6.peg.834"/>
<dbReference type="Pfam" id="PF04647">
    <property type="entry name" value="AgrB"/>
    <property type="match status" value="1"/>
</dbReference>
<dbReference type="GO" id="GO:0006508">
    <property type="term" value="P:proteolysis"/>
    <property type="evidence" value="ECO:0007669"/>
    <property type="project" value="UniProtKB-KW"/>
</dbReference>
<evidence type="ECO:0000256" key="3">
    <source>
        <dbReference type="ARBA" id="ARBA00022670"/>
    </source>
</evidence>
<evidence type="ECO:0000313" key="10">
    <source>
        <dbReference type="Proteomes" id="UP000035704"/>
    </source>
</evidence>
<organism evidence="9 10">
    <name type="scientific">Clostridium aceticum</name>
    <dbReference type="NCBI Taxonomy" id="84022"/>
    <lineage>
        <taxon>Bacteria</taxon>
        <taxon>Bacillati</taxon>
        <taxon>Bacillota</taxon>
        <taxon>Clostridia</taxon>
        <taxon>Eubacteriales</taxon>
        <taxon>Clostridiaceae</taxon>
        <taxon>Clostridium</taxon>
    </lineage>
</organism>
<name>A0A0G3W7K2_9CLOT</name>
<feature type="transmembrane region" description="Helical" evidence="8">
    <location>
        <begin position="79"/>
        <end position="101"/>
    </location>
</feature>
<dbReference type="EMBL" id="CP009687">
    <property type="protein sequence ID" value="AKL94328.1"/>
    <property type="molecule type" value="Genomic_DNA"/>
</dbReference>
<evidence type="ECO:0000256" key="5">
    <source>
        <dbReference type="ARBA" id="ARBA00022801"/>
    </source>
</evidence>
<evidence type="ECO:0000256" key="7">
    <source>
        <dbReference type="ARBA" id="ARBA00023136"/>
    </source>
</evidence>